<organism evidence="2 3">
    <name type="scientific">Filobasidium floriforme</name>
    <dbReference type="NCBI Taxonomy" id="5210"/>
    <lineage>
        <taxon>Eukaryota</taxon>
        <taxon>Fungi</taxon>
        <taxon>Dikarya</taxon>
        <taxon>Basidiomycota</taxon>
        <taxon>Agaricomycotina</taxon>
        <taxon>Tremellomycetes</taxon>
        <taxon>Filobasidiales</taxon>
        <taxon>Filobasidiaceae</taxon>
        <taxon>Filobasidium</taxon>
    </lineage>
</organism>
<comment type="caution">
    <text evidence="2">The sequence shown here is derived from an EMBL/GenBank/DDBJ whole genome shotgun (WGS) entry which is preliminary data.</text>
</comment>
<dbReference type="Proteomes" id="UP000812966">
    <property type="component" value="Unassembled WGS sequence"/>
</dbReference>
<dbReference type="InterPro" id="IPR016181">
    <property type="entry name" value="Acyl_CoA_acyltransferase"/>
</dbReference>
<evidence type="ECO:0000256" key="1">
    <source>
        <dbReference type="SAM" id="MobiDB-lite"/>
    </source>
</evidence>
<accession>A0A8K0NU31</accession>
<feature type="compositionally biased region" description="Basic residues" evidence="1">
    <location>
        <begin position="350"/>
        <end position="366"/>
    </location>
</feature>
<sequence>MGHVFRERIFTRTISHNPPWSPDKYNTMFDMDLEADDSEEDDIRYSYAARWNFSSRPFEPTPKAGRTTRTWSQERQGRTTLGTERRGVPNQNAWLPLLPLPQEVREERVYGGTGQAGPRGLIGKHAEPIDVYRVRARDHRVVGHFLDQHLPEFDPGVSFPVLLNSADCYAWAIQPSRTRPGSGWTTQPGTRSILEDLWNDTPPSTPPYENIPLSRRFEPNTGTRMDESLDHRLPVLGCLIVRIMPVRKPECDFDSSPDLDRGKPRAVLHFMALAVDPEYRRLGIAETLVGTAIGKAGEVAASKGGWGLPFNTTTILPPSSSLSSSQSTTSSSASSASHSPSGYFDNMYNYHHHHHHHDKQSKSQHHQSHDMISITIALKAEGIIRRSRTTGEKDEGSMLFWQRMGLTTRVVRLRGRKGWEGDNVRDVQVPIYRL</sequence>
<protein>
    <submittedName>
        <fullName evidence="2">Uncharacterized protein</fullName>
    </submittedName>
</protein>
<keyword evidence="3" id="KW-1185">Reference proteome</keyword>
<dbReference type="SUPFAM" id="SSF55729">
    <property type="entry name" value="Acyl-CoA N-acyltransferases (Nat)"/>
    <property type="match status" value="1"/>
</dbReference>
<dbReference type="CDD" id="cd04301">
    <property type="entry name" value="NAT_SF"/>
    <property type="match status" value="1"/>
</dbReference>
<dbReference type="EMBL" id="JABELV010000001">
    <property type="protein sequence ID" value="KAG7580033.1"/>
    <property type="molecule type" value="Genomic_DNA"/>
</dbReference>
<feature type="region of interest" description="Disordered" evidence="1">
    <location>
        <begin position="318"/>
        <end position="369"/>
    </location>
</feature>
<dbReference type="Gene3D" id="3.40.630.30">
    <property type="match status" value="1"/>
</dbReference>
<reference evidence="2" key="1">
    <citation type="submission" date="2020-04" db="EMBL/GenBank/DDBJ databases">
        <title>Analysis of mating type loci in Filobasidium floriforme.</title>
        <authorList>
            <person name="Nowrousian M."/>
        </authorList>
    </citation>
    <scope>NUCLEOTIDE SEQUENCE</scope>
    <source>
        <strain evidence="2">CBS 6242</strain>
    </source>
</reference>
<feature type="region of interest" description="Disordered" evidence="1">
    <location>
        <begin position="58"/>
        <end position="87"/>
    </location>
</feature>
<evidence type="ECO:0000313" key="2">
    <source>
        <dbReference type="EMBL" id="KAG7580033.1"/>
    </source>
</evidence>
<dbReference type="AlphaFoldDB" id="A0A8K0NU31"/>
<proteinExistence type="predicted"/>
<feature type="compositionally biased region" description="Low complexity" evidence="1">
    <location>
        <begin position="318"/>
        <end position="341"/>
    </location>
</feature>
<gene>
    <name evidence="2" type="ORF">FFLO_00004</name>
</gene>
<name>A0A8K0NU31_9TREE</name>
<evidence type="ECO:0000313" key="3">
    <source>
        <dbReference type="Proteomes" id="UP000812966"/>
    </source>
</evidence>
<feature type="compositionally biased region" description="Polar residues" evidence="1">
    <location>
        <begin position="67"/>
        <end position="82"/>
    </location>
</feature>